<evidence type="ECO:0000256" key="9">
    <source>
        <dbReference type="PROSITE-ProRule" id="PRU00042"/>
    </source>
</evidence>
<comment type="caution">
    <text evidence="12">The sequence shown here is derived from an EMBL/GenBank/DDBJ whole genome shotgun (WGS) entry which is preliminary data.</text>
</comment>
<evidence type="ECO:0000256" key="5">
    <source>
        <dbReference type="ARBA" id="ARBA00022833"/>
    </source>
</evidence>
<evidence type="ECO:0000256" key="10">
    <source>
        <dbReference type="SAM" id="MobiDB-lite"/>
    </source>
</evidence>
<reference evidence="12 13" key="1">
    <citation type="submission" date="2016-03" db="EMBL/GenBank/DDBJ databases">
        <title>Fine-scale spatial genetic structure of a fungal parasite of coffee scale insects.</title>
        <authorList>
            <person name="Jackson D."/>
            <person name="Zemenick K.A."/>
            <person name="Malloure B."/>
            <person name="Quandt C.A."/>
            <person name="James T.Y."/>
        </authorList>
    </citation>
    <scope>NUCLEOTIDE SEQUENCE [LARGE SCALE GENOMIC DNA]</scope>
    <source>
        <strain evidence="12 13">UM487</strain>
    </source>
</reference>
<evidence type="ECO:0000256" key="1">
    <source>
        <dbReference type="ARBA" id="ARBA00004123"/>
    </source>
</evidence>
<comment type="subcellular location">
    <subcellularLocation>
        <location evidence="1">Nucleus</location>
    </subcellularLocation>
</comment>
<dbReference type="InterPro" id="IPR013087">
    <property type="entry name" value="Znf_C2H2_type"/>
</dbReference>
<evidence type="ECO:0000256" key="7">
    <source>
        <dbReference type="ARBA" id="ARBA00023163"/>
    </source>
</evidence>
<feature type="compositionally biased region" description="Polar residues" evidence="10">
    <location>
        <begin position="45"/>
        <end position="67"/>
    </location>
</feature>
<dbReference type="PROSITE" id="PS50157">
    <property type="entry name" value="ZINC_FINGER_C2H2_2"/>
    <property type="match status" value="2"/>
</dbReference>
<gene>
    <name evidence="12" type="ORF">LLEC1_04565</name>
</gene>
<evidence type="ECO:0000313" key="13">
    <source>
        <dbReference type="Proteomes" id="UP000243081"/>
    </source>
</evidence>
<keyword evidence="8" id="KW-0539">Nucleus</keyword>
<feature type="compositionally biased region" description="Polar residues" evidence="10">
    <location>
        <begin position="110"/>
        <end position="119"/>
    </location>
</feature>
<dbReference type="GO" id="GO:0005667">
    <property type="term" value="C:transcription regulator complex"/>
    <property type="evidence" value="ECO:0007669"/>
    <property type="project" value="TreeGrafter"/>
</dbReference>
<dbReference type="AlphaFoldDB" id="A0A179IA52"/>
<dbReference type="PANTHER" id="PTHR14003:SF20">
    <property type="entry name" value="FINGER DOMAIN PROTEIN, PUTATIVE (AFU_ORTHOLOGUE AFUA_4G10380)-RELATED"/>
    <property type="match status" value="1"/>
</dbReference>
<dbReference type="OrthoDB" id="6077919at2759"/>
<feature type="domain" description="C2H2-type" evidence="11">
    <location>
        <begin position="270"/>
        <end position="300"/>
    </location>
</feature>
<evidence type="ECO:0000259" key="11">
    <source>
        <dbReference type="PROSITE" id="PS50157"/>
    </source>
</evidence>
<evidence type="ECO:0000313" key="12">
    <source>
        <dbReference type="EMBL" id="OAQ99566.1"/>
    </source>
</evidence>
<feature type="compositionally biased region" description="Polar residues" evidence="10">
    <location>
        <begin position="7"/>
        <end position="16"/>
    </location>
</feature>
<dbReference type="GO" id="GO:0000978">
    <property type="term" value="F:RNA polymerase II cis-regulatory region sequence-specific DNA binding"/>
    <property type="evidence" value="ECO:0007669"/>
    <property type="project" value="TreeGrafter"/>
</dbReference>
<dbReference type="GO" id="GO:0000981">
    <property type="term" value="F:DNA-binding transcription factor activity, RNA polymerase II-specific"/>
    <property type="evidence" value="ECO:0007669"/>
    <property type="project" value="TreeGrafter"/>
</dbReference>
<evidence type="ECO:0000256" key="8">
    <source>
        <dbReference type="ARBA" id="ARBA00023242"/>
    </source>
</evidence>
<keyword evidence="13" id="KW-1185">Reference proteome</keyword>
<feature type="region of interest" description="Disordered" evidence="10">
    <location>
        <begin position="1"/>
        <end position="161"/>
    </location>
</feature>
<keyword evidence="3" id="KW-0677">Repeat</keyword>
<dbReference type="EMBL" id="LUKN01002150">
    <property type="protein sequence ID" value="OAQ99566.1"/>
    <property type="molecule type" value="Genomic_DNA"/>
</dbReference>
<keyword evidence="6" id="KW-0805">Transcription regulation</keyword>
<feature type="domain" description="C2H2-type" evidence="11">
    <location>
        <begin position="242"/>
        <end position="269"/>
    </location>
</feature>
<name>A0A179IA52_CORDF</name>
<dbReference type="GO" id="GO:0000785">
    <property type="term" value="C:chromatin"/>
    <property type="evidence" value="ECO:0007669"/>
    <property type="project" value="TreeGrafter"/>
</dbReference>
<protein>
    <recommendedName>
        <fullName evidence="11">C2H2-type domain-containing protein</fullName>
    </recommendedName>
</protein>
<dbReference type="Proteomes" id="UP000243081">
    <property type="component" value="Unassembled WGS sequence"/>
</dbReference>
<proteinExistence type="predicted"/>
<dbReference type="GO" id="GO:0008270">
    <property type="term" value="F:zinc ion binding"/>
    <property type="evidence" value="ECO:0007669"/>
    <property type="project" value="UniProtKB-KW"/>
</dbReference>
<evidence type="ECO:0000256" key="4">
    <source>
        <dbReference type="ARBA" id="ARBA00022771"/>
    </source>
</evidence>
<evidence type="ECO:0000256" key="3">
    <source>
        <dbReference type="ARBA" id="ARBA00022737"/>
    </source>
</evidence>
<dbReference type="SUPFAM" id="SSF57667">
    <property type="entry name" value="beta-beta-alpha zinc fingers"/>
    <property type="match status" value="1"/>
</dbReference>
<dbReference type="OMA" id="MSGLYYQ"/>
<evidence type="ECO:0000256" key="6">
    <source>
        <dbReference type="ARBA" id="ARBA00023015"/>
    </source>
</evidence>
<accession>A0A179IA52</accession>
<dbReference type="PROSITE" id="PS00028">
    <property type="entry name" value="ZINC_FINGER_C2H2_1"/>
    <property type="match status" value="2"/>
</dbReference>
<organism evidence="12 13">
    <name type="scientific">Cordyceps confragosa</name>
    <name type="common">Lecanicillium lecanii</name>
    <dbReference type="NCBI Taxonomy" id="2714763"/>
    <lineage>
        <taxon>Eukaryota</taxon>
        <taxon>Fungi</taxon>
        <taxon>Dikarya</taxon>
        <taxon>Ascomycota</taxon>
        <taxon>Pezizomycotina</taxon>
        <taxon>Sordariomycetes</taxon>
        <taxon>Hypocreomycetidae</taxon>
        <taxon>Hypocreales</taxon>
        <taxon>Cordycipitaceae</taxon>
        <taxon>Akanthomyces</taxon>
    </lineage>
</organism>
<dbReference type="InterPro" id="IPR036236">
    <property type="entry name" value="Znf_C2H2_sf"/>
</dbReference>
<dbReference type="FunFam" id="3.30.160.60:FF:000176">
    <property type="entry name" value="zinc finger protein 70"/>
    <property type="match status" value="1"/>
</dbReference>
<keyword evidence="2" id="KW-0479">Metal-binding</keyword>
<evidence type="ECO:0000256" key="2">
    <source>
        <dbReference type="ARBA" id="ARBA00022723"/>
    </source>
</evidence>
<dbReference type="Pfam" id="PF00096">
    <property type="entry name" value="zf-C2H2"/>
    <property type="match status" value="2"/>
</dbReference>
<dbReference type="PANTHER" id="PTHR14003">
    <property type="entry name" value="TRANSCRIPTIONAL REPRESSOR PROTEIN YY"/>
    <property type="match status" value="1"/>
</dbReference>
<keyword evidence="5" id="KW-0862">Zinc</keyword>
<dbReference type="GO" id="GO:0005634">
    <property type="term" value="C:nucleus"/>
    <property type="evidence" value="ECO:0007669"/>
    <property type="project" value="UniProtKB-SubCell"/>
</dbReference>
<dbReference type="SMART" id="SM00355">
    <property type="entry name" value="ZnF_C2H2"/>
    <property type="match status" value="2"/>
</dbReference>
<dbReference type="Gene3D" id="3.30.160.60">
    <property type="entry name" value="Classic Zinc Finger"/>
    <property type="match status" value="2"/>
</dbReference>
<dbReference type="FunFam" id="3.30.160.60:FF:000060">
    <property type="entry name" value="zinc finger protein 436"/>
    <property type="match status" value="1"/>
</dbReference>
<keyword evidence="7" id="KW-0804">Transcription</keyword>
<sequence length="335" mass="36515">MAVSLAYQPTTSSQLYNRPPSPPMDDSRCSLPSISNLLGLADAGSPTTDPSPTSYRGSPQSDASLSYSHGRSRRESGGLGSRPGSRHSGVFQHRRGLPPTPPLSKDNAHDNYNSPSSQARGHFPFDSSLSGRFYETTPPLEPEARQQLQGPSRAPRLSIPVPPQRFAHSQTVPRQAATAYYSSAPVHGMVLAPGQPVAHYGHQPLPHAFPPQQVSDSQQLWQHHHYLHPSQSSVYPQSQDKYLCPTCNKAFSRPSSLRIHSHSHTGEKPYKCAHPGCGKAFSVRSNMKRHERGCHSAGAMARDKGADVSVSHDKATEACIMTRRLQTSNGSERSH</sequence>
<keyword evidence="4 9" id="KW-0863">Zinc-finger</keyword>